<keyword evidence="1 3" id="KW-0413">Isomerase</keyword>
<dbReference type="InterPro" id="IPR009015">
    <property type="entry name" value="Fucose_isomerase_N/cen_sf"/>
</dbReference>
<dbReference type="SUPFAM" id="SSF50443">
    <property type="entry name" value="FucI/AraA C-terminal domain-like"/>
    <property type="match status" value="1"/>
</dbReference>
<sequence length="468" mass="49794">MTHTIAFFALARPTFDVGLAQEIAQTALNQLTVAGYRVIGPGARLVMDAAAVEAALADWPEEPCDLAVLLQASFADSAMAQSIARAMHAQGIPLLLWAVPEARTGGRLRLNSLCGVNLAAHALARQGIPYDYLFYPAGDEAALAKVDSLARAGYARRILAECRIGLLGQHPPGFDTCAYDQAELARTLGSQVVPIPLAQVLQAAAQVPPAQRQEALAHLARWAPNLDELDARATAGTAGVYAALRELATARHLDGLAVRCWPEFFTELGCAACGAMSALTEEAVPCSCEADVHGTLTLVLLQAISGERPFIADLVDVDVDDDSAVLWHCGLAPPSMADPAQGIQGTVHSNRGLPLLFQFALKPGRVTLARLHHLPGQGYRLVVGGGEMLSAAPSFSGTSGVIRFDRPAREVLDRVLGQGLEHHLCLVYGEHRPALAAWARLMGLPMMDLTATPREFLPPDGPVKKFDM</sequence>
<dbReference type="GO" id="GO:0005996">
    <property type="term" value="P:monosaccharide metabolic process"/>
    <property type="evidence" value="ECO:0007669"/>
    <property type="project" value="InterPro"/>
</dbReference>
<dbReference type="GO" id="GO:0016861">
    <property type="term" value="F:intramolecular oxidoreductase activity, interconverting aldoses and ketoses"/>
    <property type="evidence" value="ECO:0007669"/>
    <property type="project" value="InterPro"/>
</dbReference>
<dbReference type="InParanoid" id="A0A540VGK0"/>
<dbReference type="RefSeq" id="WP_141610084.1">
    <property type="nucleotide sequence ID" value="NZ_VIGC02000011.1"/>
</dbReference>
<dbReference type="EMBL" id="VIGC01000011">
    <property type="protein sequence ID" value="TQE95861.1"/>
    <property type="molecule type" value="Genomic_DNA"/>
</dbReference>
<dbReference type="Proteomes" id="UP000317371">
    <property type="component" value="Unassembled WGS sequence"/>
</dbReference>
<keyword evidence="4" id="KW-1185">Reference proteome</keyword>
<dbReference type="PANTHER" id="PTHR36120:SF1">
    <property type="entry name" value="L-FUCOSE ISOMERASE C-TERMINAL DOMAIN-CONTAINING PROTEIN"/>
    <property type="match status" value="1"/>
</dbReference>
<dbReference type="InterPro" id="IPR004216">
    <property type="entry name" value="Fuc/Ara_isomerase_C"/>
</dbReference>
<evidence type="ECO:0000256" key="2">
    <source>
        <dbReference type="ARBA" id="ARBA00023277"/>
    </source>
</evidence>
<comment type="caution">
    <text evidence="3">The sequence shown here is derived from an EMBL/GenBank/DDBJ whole genome shotgun (WGS) entry which is preliminary data.</text>
</comment>
<organism evidence="3 4">
    <name type="scientific">Litorilinea aerophila</name>
    <dbReference type="NCBI Taxonomy" id="1204385"/>
    <lineage>
        <taxon>Bacteria</taxon>
        <taxon>Bacillati</taxon>
        <taxon>Chloroflexota</taxon>
        <taxon>Caldilineae</taxon>
        <taxon>Caldilineales</taxon>
        <taxon>Caldilineaceae</taxon>
        <taxon>Litorilinea</taxon>
    </lineage>
</organism>
<dbReference type="GO" id="GO:0005737">
    <property type="term" value="C:cytoplasm"/>
    <property type="evidence" value="ECO:0007669"/>
    <property type="project" value="InterPro"/>
</dbReference>
<dbReference type="OrthoDB" id="5838738at2"/>
<evidence type="ECO:0000256" key="1">
    <source>
        <dbReference type="ARBA" id="ARBA00023235"/>
    </source>
</evidence>
<proteinExistence type="predicted"/>
<keyword evidence="2" id="KW-0119">Carbohydrate metabolism</keyword>
<dbReference type="PANTHER" id="PTHR36120">
    <property type="entry name" value="FUCOSE ISOMERASE"/>
    <property type="match status" value="1"/>
</dbReference>
<evidence type="ECO:0000313" key="3">
    <source>
        <dbReference type="EMBL" id="TQE95861.1"/>
    </source>
</evidence>
<accession>A0A540VGK0</accession>
<gene>
    <name evidence="3" type="ORF">FKZ61_10525</name>
</gene>
<evidence type="ECO:0000313" key="4">
    <source>
        <dbReference type="Proteomes" id="UP000317371"/>
    </source>
</evidence>
<protein>
    <submittedName>
        <fullName evidence="3">Fucose isomerase</fullName>
    </submittedName>
</protein>
<reference evidence="3 4" key="1">
    <citation type="submission" date="2019-06" db="EMBL/GenBank/DDBJ databases">
        <title>Genome sequence of Litorilinea aerophila BAA-2444.</title>
        <authorList>
            <person name="Maclea K.S."/>
            <person name="Maurais E.G."/>
            <person name="Iannazzi L.C."/>
        </authorList>
    </citation>
    <scope>NUCLEOTIDE SEQUENCE [LARGE SCALE GENOMIC DNA]</scope>
    <source>
        <strain evidence="3 4">ATCC BAA-2444</strain>
    </source>
</reference>
<dbReference type="AlphaFoldDB" id="A0A540VGK0"/>
<dbReference type="SUPFAM" id="SSF53743">
    <property type="entry name" value="FucI/AraA N-terminal and middle domains"/>
    <property type="match status" value="1"/>
</dbReference>
<name>A0A540VGK0_9CHLR</name>